<feature type="compositionally biased region" description="Basic and acidic residues" evidence="2">
    <location>
        <begin position="1084"/>
        <end position="1093"/>
    </location>
</feature>
<dbReference type="FunFam" id="3.40.50.2000:FF:000009">
    <property type="entry name" value="Sterol 3-beta-glucosyltransferase UGT80A2"/>
    <property type="match status" value="1"/>
</dbReference>
<keyword evidence="6" id="KW-1185">Reference proteome</keyword>
<evidence type="ECO:0000256" key="1">
    <source>
        <dbReference type="ARBA" id="ARBA00022679"/>
    </source>
</evidence>
<sequence length="1444" mass="156500">MTNSQDPSDPNARRDDTPPPQQPPPYADAVVAELPGDAPDASSQGNGPQESNEASERPRVNKPEGSGYASSYRPSDAQHVPPPVEPVHEHYGFNTGQIDDSAAAHPDEPLPAYSEIPGTISDDNNHLGANATVGADGRVNIRISQKSRALSQLIGPQLQRQLTQIREQPAPPPPYVPEFLGGAPGQEPPPALNVVIQVVGSRGDVQPFVALGKVLKETYGHRVRLATHPTFKDFVTENGLEFFSIGGDPAELMAYMVKNPGLMPGFDTLRSGDVGKRRKGIAEILRGTWRSCIETGNGLGVDPLKQTVEEWMGVEEELPEALKKPFIADAIIANPPSFGHLHIAEKLGIPLHMMFTMPWSPTQQFPHPLANVQSSNADPTITNFMSYILVDMLTWQGLGDLINKFRKDALSLDPISMIWAPAMLARLRIPWTYCWSPALIPQPKDWGNHIQIAGFYFLDLAQNYIPAPDLAAFLAAGEPPVYIGFGSIVVDDPNAMTKLIFEAVQMTGRRALVSKGWGGLGGDELGVPEGVFMLGNCPHDWLFKQVSAVVHHGGAGTTAAGIAAGRPTVVVPFFGDQPFWGQMTARAGAGPEPVPYRELTAEKLANAIQEALKPESLEKAKVLADKISREQGSQNGAQSFHQMLNVDELRCAVAPKHSAVWRVKRTQVVLSAKAATVLAQEGELNFSELKLFRPRDYVPDDGPIDPFSGAASALLGTATQMMMGVADFPIETLKLLNIHPDSKKGKEKARQPEGESASESVRTSPPAESQGTSSVQVSATSSATTLPGINALGNIEMRNRSSTDLSGASRPTSPATPSHRSEFMAQAMAASGSRSPSRDRRNRFCSPHGRPSHDRAQSISAAELQSNAGTATSGKTFSEKFSDMNQDSMIGTGKGIGRIVGAGFKSPMDFSLNVAKGFHNVPKLLGSDVRQVDKVTDLQSGLKTAAKEFGFGLYDGIAGLVTDPYKGAKKEGGVGFVKGVGRGIFNVPWRVMGGAFSIPAYAMKGLYQEMQKEKGNAVQNYVIAARISQGYEEASTITPDERADIISRWKCIRLNVKKKKNPGEETFESLHTMMAERRKKKRERFGGRFKRADTTSSIPSGVANSSQSTLSLVSEAPTTSREPGALSNHPLQHANTYPQPHPLYSGPGSNTGGAPTAAEEKAQLRQMEEVIAGSVAETSRGDPREDELISRAIRASMIELQREPEEGEDEEEMLKRAMNASLEEAQRAGVSEEEQKMLEETLRQSLLDNTARRRPHREHGSDSEWDSSDYEDDEEYQRIIAESKELAHLHQTSSRGEYYKTVAGAHEFVDAGGEEEALRKAIEESKAVGTTQTEAEEEALRKAIEESEKAAAAAPPAHGGEDEEEAIRKAIKESERAEKERMEQLEKQKTEEDIVMEYVKKQSLAEEQHRRRWEEGRDTHGESSGSAAGASGRGSGAGGSSSGY</sequence>
<feature type="region of interest" description="Disordered" evidence="2">
    <location>
        <begin position="1075"/>
        <end position="1160"/>
    </location>
</feature>
<dbReference type="CDD" id="cd03784">
    <property type="entry name" value="GT1_Gtf-like"/>
    <property type="match status" value="1"/>
</dbReference>
<feature type="compositionally biased region" description="Polar residues" evidence="2">
    <location>
        <begin position="41"/>
        <end position="52"/>
    </location>
</feature>
<feature type="compositionally biased region" description="Polar residues" evidence="2">
    <location>
        <begin position="1094"/>
        <end position="1121"/>
    </location>
</feature>
<dbReference type="InterPro" id="IPR050426">
    <property type="entry name" value="Glycosyltransferase_28"/>
</dbReference>
<proteinExistence type="predicted"/>
<evidence type="ECO:0000256" key="2">
    <source>
        <dbReference type="SAM" id="MobiDB-lite"/>
    </source>
</evidence>
<feature type="compositionally biased region" description="Polar residues" evidence="2">
    <location>
        <begin position="1129"/>
        <end position="1138"/>
    </location>
</feature>
<evidence type="ECO:0000313" key="6">
    <source>
        <dbReference type="Proteomes" id="UP000799291"/>
    </source>
</evidence>
<dbReference type="Pfam" id="PF06722">
    <property type="entry name" value="EryCIII-like_C"/>
    <property type="match status" value="1"/>
</dbReference>
<dbReference type="InterPro" id="IPR003903">
    <property type="entry name" value="UIM_dom"/>
</dbReference>
<dbReference type="InterPro" id="IPR002213">
    <property type="entry name" value="UDP_glucos_trans"/>
</dbReference>
<evidence type="ECO:0000313" key="5">
    <source>
        <dbReference type="EMBL" id="KAF2681168.1"/>
    </source>
</evidence>
<organism evidence="5 6">
    <name type="scientific">Lentithecium fluviatile CBS 122367</name>
    <dbReference type="NCBI Taxonomy" id="1168545"/>
    <lineage>
        <taxon>Eukaryota</taxon>
        <taxon>Fungi</taxon>
        <taxon>Dikarya</taxon>
        <taxon>Ascomycota</taxon>
        <taxon>Pezizomycotina</taxon>
        <taxon>Dothideomycetes</taxon>
        <taxon>Pleosporomycetidae</taxon>
        <taxon>Pleosporales</taxon>
        <taxon>Massarineae</taxon>
        <taxon>Lentitheciaceae</taxon>
        <taxon>Lentithecium</taxon>
    </lineage>
</organism>
<feature type="domain" description="Glycosyltransferase family 28 N-terminal" evidence="3">
    <location>
        <begin position="194"/>
        <end position="256"/>
    </location>
</feature>
<feature type="region of interest" description="Disordered" evidence="2">
    <location>
        <begin position="1324"/>
        <end position="1444"/>
    </location>
</feature>
<feature type="region of interest" description="Disordered" evidence="2">
    <location>
        <begin position="739"/>
        <end position="857"/>
    </location>
</feature>
<feature type="compositionally biased region" description="Gly residues" evidence="2">
    <location>
        <begin position="1431"/>
        <end position="1444"/>
    </location>
</feature>
<evidence type="ECO:0000259" key="4">
    <source>
        <dbReference type="Pfam" id="PF06722"/>
    </source>
</evidence>
<feature type="compositionally biased region" description="Low complexity" evidence="2">
    <location>
        <begin position="769"/>
        <end position="785"/>
    </location>
</feature>
<feature type="compositionally biased region" description="Basic and acidic residues" evidence="2">
    <location>
        <begin position="1338"/>
        <end position="1349"/>
    </location>
</feature>
<dbReference type="PROSITE" id="PS50330">
    <property type="entry name" value="UIM"/>
    <property type="match status" value="2"/>
</dbReference>
<keyword evidence="1 5" id="KW-0808">Transferase</keyword>
<dbReference type="EMBL" id="MU005593">
    <property type="protein sequence ID" value="KAF2681168.1"/>
    <property type="molecule type" value="Genomic_DNA"/>
</dbReference>
<dbReference type="Proteomes" id="UP000799291">
    <property type="component" value="Unassembled WGS sequence"/>
</dbReference>
<dbReference type="Gene3D" id="3.40.50.2000">
    <property type="entry name" value="Glycogen Phosphorylase B"/>
    <property type="match status" value="2"/>
</dbReference>
<feature type="compositionally biased region" description="Basic and acidic residues" evidence="2">
    <location>
        <begin position="740"/>
        <end position="753"/>
    </location>
</feature>
<evidence type="ECO:0000259" key="3">
    <source>
        <dbReference type="Pfam" id="PF03033"/>
    </source>
</evidence>
<feature type="compositionally biased region" description="Polar residues" evidence="2">
    <location>
        <begin position="800"/>
        <end position="818"/>
    </location>
</feature>
<dbReference type="SUPFAM" id="SSF53756">
    <property type="entry name" value="UDP-Glycosyltransferase/glycogen phosphorylase"/>
    <property type="match status" value="1"/>
</dbReference>
<dbReference type="SMART" id="SM00726">
    <property type="entry name" value="UIM"/>
    <property type="match status" value="8"/>
</dbReference>
<dbReference type="GO" id="GO:0005975">
    <property type="term" value="P:carbohydrate metabolic process"/>
    <property type="evidence" value="ECO:0007669"/>
    <property type="project" value="InterPro"/>
</dbReference>
<dbReference type="InterPro" id="IPR004276">
    <property type="entry name" value="GlycoTrans_28_N"/>
</dbReference>
<dbReference type="InterPro" id="IPR010610">
    <property type="entry name" value="EryCIII-like_C"/>
</dbReference>
<feature type="region of interest" description="Disordered" evidence="2">
    <location>
        <begin position="1225"/>
        <end position="1276"/>
    </location>
</feature>
<dbReference type="FunFam" id="3.40.50.2000:FF:000100">
    <property type="entry name" value="Glycosyltransferase family 1 protein"/>
    <property type="match status" value="1"/>
</dbReference>
<feature type="compositionally biased region" description="Basic and acidic residues" evidence="2">
    <location>
        <begin position="1366"/>
        <end position="1421"/>
    </location>
</feature>
<feature type="domain" description="Erythromycin biosynthesis protein CIII-like C-terminal" evidence="4">
    <location>
        <begin position="527"/>
        <end position="619"/>
    </location>
</feature>
<protein>
    <submittedName>
        <fullName evidence="5">Glycosyltransferase family 1 protein</fullName>
    </submittedName>
</protein>
<dbReference type="CDD" id="cd22249">
    <property type="entry name" value="UDM1_RNF168_RNF169-like"/>
    <property type="match status" value="1"/>
</dbReference>
<feature type="region of interest" description="Disordered" evidence="2">
    <location>
        <begin position="1"/>
        <end position="128"/>
    </location>
</feature>
<feature type="compositionally biased region" description="Acidic residues" evidence="2">
    <location>
        <begin position="1263"/>
        <end position="1275"/>
    </location>
</feature>
<dbReference type="OrthoDB" id="5835829at2759"/>
<reference evidence="5" key="1">
    <citation type="journal article" date="2020" name="Stud. Mycol.">
        <title>101 Dothideomycetes genomes: a test case for predicting lifestyles and emergence of pathogens.</title>
        <authorList>
            <person name="Haridas S."/>
            <person name="Albert R."/>
            <person name="Binder M."/>
            <person name="Bloem J."/>
            <person name="Labutti K."/>
            <person name="Salamov A."/>
            <person name="Andreopoulos B."/>
            <person name="Baker S."/>
            <person name="Barry K."/>
            <person name="Bills G."/>
            <person name="Bluhm B."/>
            <person name="Cannon C."/>
            <person name="Castanera R."/>
            <person name="Culley D."/>
            <person name="Daum C."/>
            <person name="Ezra D."/>
            <person name="Gonzalez J."/>
            <person name="Henrissat B."/>
            <person name="Kuo A."/>
            <person name="Liang C."/>
            <person name="Lipzen A."/>
            <person name="Lutzoni F."/>
            <person name="Magnuson J."/>
            <person name="Mondo S."/>
            <person name="Nolan M."/>
            <person name="Ohm R."/>
            <person name="Pangilinan J."/>
            <person name="Park H.-J."/>
            <person name="Ramirez L."/>
            <person name="Alfaro M."/>
            <person name="Sun H."/>
            <person name="Tritt A."/>
            <person name="Yoshinaga Y."/>
            <person name="Zwiers L.-H."/>
            <person name="Turgeon B."/>
            <person name="Goodwin S."/>
            <person name="Spatafora J."/>
            <person name="Crous P."/>
            <person name="Grigoriev I."/>
        </authorList>
    </citation>
    <scope>NUCLEOTIDE SEQUENCE</scope>
    <source>
        <strain evidence="5">CBS 122367</strain>
    </source>
</reference>
<feature type="compositionally biased region" description="Polar residues" evidence="2">
    <location>
        <begin position="757"/>
        <end position="767"/>
    </location>
</feature>
<accession>A0A6G1ISU0</accession>
<dbReference type="GO" id="GO:0016906">
    <property type="term" value="F:sterol 3-beta-glucosyltransferase activity"/>
    <property type="evidence" value="ECO:0007669"/>
    <property type="project" value="UniProtKB-ARBA"/>
</dbReference>
<dbReference type="PANTHER" id="PTHR48050:SF13">
    <property type="entry name" value="STEROL 3-BETA-GLUCOSYLTRANSFERASE UGT80A2"/>
    <property type="match status" value="1"/>
</dbReference>
<name>A0A6G1ISU0_9PLEO</name>
<dbReference type="PANTHER" id="PTHR48050">
    <property type="entry name" value="STEROL 3-BETA-GLUCOSYLTRANSFERASE"/>
    <property type="match status" value="1"/>
</dbReference>
<gene>
    <name evidence="5" type="ORF">K458DRAFT_372690</name>
</gene>
<feature type="compositionally biased region" description="Basic and acidic residues" evidence="2">
    <location>
        <begin position="1233"/>
        <end position="1242"/>
    </location>
</feature>
<dbReference type="Pfam" id="PF03033">
    <property type="entry name" value="Glyco_transf_28"/>
    <property type="match status" value="1"/>
</dbReference>